<keyword evidence="3 4" id="KW-0326">Glycosidase</keyword>
<feature type="domain" description="Glycosyl hydrolase family 32 N-terminal" evidence="5">
    <location>
        <begin position="207"/>
        <end position="473"/>
    </location>
</feature>
<accession>A0A934VBZ1</accession>
<dbReference type="RefSeq" id="WP_200351553.1">
    <property type="nucleotide sequence ID" value="NZ_BAABHZ010000006.1"/>
</dbReference>
<dbReference type="Pfam" id="PF00251">
    <property type="entry name" value="Glyco_hydro_32N"/>
    <property type="match status" value="1"/>
</dbReference>
<dbReference type="PANTHER" id="PTHR42800">
    <property type="entry name" value="EXOINULINASE INUD (AFU_ORTHOLOGUE AFUA_5G00480)"/>
    <property type="match status" value="1"/>
</dbReference>
<dbReference type="Proteomes" id="UP000600139">
    <property type="component" value="Unassembled WGS sequence"/>
</dbReference>
<evidence type="ECO:0000256" key="2">
    <source>
        <dbReference type="ARBA" id="ARBA00022801"/>
    </source>
</evidence>
<proteinExistence type="inferred from homology"/>
<feature type="domain" description="Glycosyl hydrolase family 32 C-terminal" evidence="6">
    <location>
        <begin position="530"/>
        <end position="607"/>
    </location>
</feature>
<dbReference type="GO" id="GO:0004575">
    <property type="term" value="F:sucrose alpha-glucosidase activity"/>
    <property type="evidence" value="ECO:0007669"/>
    <property type="project" value="TreeGrafter"/>
</dbReference>
<evidence type="ECO:0000259" key="6">
    <source>
        <dbReference type="Pfam" id="PF08244"/>
    </source>
</evidence>
<dbReference type="GO" id="GO:0005987">
    <property type="term" value="P:sucrose catabolic process"/>
    <property type="evidence" value="ECO:0007669"/>
    <property type="project" value="TreeGrafter"/>
</dbReference>
<dbReference type="EMBL" id="JAENIK010000011">
    <property type="protein sequence ID" value="MBK1816620.1"/>
    <property type="molecule type" value="Genomic_DNA"/>
</dbReference>
<dbReference type="AlphaFoldDB" id="A0A934VBZ1"/>
<dbReference type="InterPro" id="IPR001362">
    <property type="entry name" value="Glyco_hydro_32"/>
</dbReference>
<sequence>MNKSPIFISLLALPLCLPVCRAEDEPIGKFRKTDYGNWQADGDAFKKGPAPGGLLKKLEIENAGEGPLISSEIEDDGPTGTLTSPDFKITKPYIAFRIGGGDYEMHACVDLVVDGKTVKRATGRNSDRLSPVSWDVKPWLGRQARLVVIDKARGHWGHINLSQPVLTDAPEAMPLEKGRLYQEPLRPQFHFTARQWTMDRLNPGMRQEGWINDLNGMVYYDGEYHLFAQRWHKCWLHAVSKDLIHWEELEPAFSEENLDDGVQSGTCVIDYQNSSGLSPDRKNPPMVAFWTHADNHSHGISYSLDHGRTWKFHDKNPILDFPERDPKVFWYAPGKHWVMMMYGGGKYHIFTSSNLLDWKNENNPINDAFECPDFFELPVAGNPSVRKWALVHADGKYSLGTFDGKKFTEETPRHLSDVGGHNFYATQSFDNTDKADGRRIQLAWMRGSDFKDMPFSQQISFPCELTLHETKDGLRLFRQPVRELDKLRKDGKELTGLAVKAGETTSLATTGELFRIRAEASIPEGAKLHFNLRGFAVTLDSGSLDAGTGRHASFTPVKSIEILIDRASVETFINHGEISCTRYFQPKEEGLSMKAEGGDVTIHSISVEGLKSIWPDAGRE</sequence>
<evidence type="ECO:0000256" key="3">
    <source>
        <dbReference type="ARBA" id="ARBA00023295"/>
    </source>
</evidence>
<comment type="caution">
    <text evidence="7">The sequence shown here is derived from an EMBL/GenBank/DDBJ whole genome shotgun (WGS) entry which is preliminary data.</text>
</comment>
<reference evidence="7" key="1">
    <citation type="submission" date="2021-01" db="EMBL/GenBank/DDBJ databases">
        <title>Modified the classification status of verrucomicrobia.</title>
        <authorList>
            <person name="Feng X."/>
        </authorList>
    </citation>
    <scope>NUCLEOTIDE SEQUENCE</scope>
    <source>
        <strain evidence="7">JCM 18052</strain>
    </source>
</reference>
<dbReference type="SMART" id="SM00640">
    <property type="entry name" value="Glyco_32"/>
    <property type="match status" value="1"/>
</dbReference>
<dbReference type="CDD" id="cd18622">
    <property type="entry name" value="GH32_Inu-like"/>
    <property type="match status" value="1"/>
</dbReference>
<protein>
    <submittedName>
        <fullName evidence="7">Glycoside hydrolase family 32 protein</fullName>
    </submittedName>
</protein>
<dbReference type="PANTHER" id="PTHR42800:SF1">
    <property type="entry name" value="EXOINULINASE INUD (AFU_ORTHOLOGUE AFUA_5G00480)"/>
    <property type="match status" value="1"/>
</dbReference>
<gene>
    <name evidence="7" type="ORF">JIN84_13425</name>
</gene>
<dbReference type="InterPro" id="IPR013189">
    <property type="entry name" value="Glyco_hydro_32_C"/>
</dbReference>
<keyword evidence="8" id="KW-1185">Reference proteome</keyword>
<comment type="similarity">
    <text evidence="1 4">Belongs to the glycosyl hydrolase 32 family.</text>
</comment>
<dbReference type="InterPro" id="IPR013320">
    <property type="entry name" value="ConA-like_dom_sf"/>
</dbReference>
<dbReference type="SUPFAM" id="SSF75005">
    <property type="entry name" value="Arabinanase/levansucrase/invertase"/>
    <property type="match status" value="1"/>
</dbReference>
<evidence type="ECO:0000256" key="1">
    <source>
        <dbReference type="ARBA" id="ARBA00009902"/>
    </source>
</evidence>
<evidence type="ECO:0000313" key="8">
    <source>
        <dbReference type="Proteomes" id="UP000600139"/>
    </source>
</evidence>
<keyword evidence="2 4" id="KW-0378">Hydrolase</keyword>
<dbReference type="SUPFAM" id="SSF49899">
    <property type="entry name" value="Concanavalin A-like lectins/glucanases"/>
    <property type="match status" value="1"/>
</dbReference>
<evidence type="ECO:0000313" key="7">
    <source>
        <dbReference type="EMBL" id="MBK1816620.1"/>
    </source>
</evidence>
<dbReference type="InterPro" id="IPR013148">
    <property type="entry name" value="Glyco_hydro_32_N"/>
</dbReference>
<dbReference type="Gene3D" id="2.115.10.20">
    <property type="entry name" value="Glycosyl hydrolase domain, family 43"/>
    <property type="match status" value="1"/>
</dbReference>
<dbReference type="Pfam" id="PF08244">
    <property type="entry name" value="Glyco_hydro_32C"/>
    <property type="match status" value="1"/>
</dbReference>
<evidence type="ECO:0000256" key="4">
    <source>
        <dbReference type="RuleBase" id="RU362110"/>
    </source>
</evidence>
<name>A0A934VBZ1_9BACT</name>
<dbReference type="Gene3D" id="2.60.120.560">
    <property type="entry name" value="Exo-inulinase, domain 1"/>
    <property type="match status" value="1"/>
</dbReference>
<organism evidence="7 8">
    <name type="scientific">Luteolibacter yonseiensis</name>
    <dbReference type="NCBI Taxonomy" id="1144680"/>
    <lineage>
        <taxon>Bacteria</taxon>
        <taxon>Pseudomonadati</taxon>
        <taxon>Verrucomicrobiota</taxon>
        <taxon>Verrucomicrobiia</taxon>
        <taxon>Verrucomicrobiales</taxon>
        <taxon>Verrucomicrobiaceae</taxon>
        <taxon>Luteolibacter</taxon>
    </lineage>
</organism>
<dbReference type="GO" id="GO:0005737">
    <property type="term" value="C:cytoplasm"/>
    <property type="evidence" value="ECO:0007669"/>
    <property type="project" value="TreeGrafter"/>
</dbReference>
<evidence type="ECO:0000259" key="5">
    <source>
        <dbReference type="Pfam" id="PF00251"/>
    </source>
</evidence>
<dbReference type="InterPro" id="IPR023296">
    <property type="entry name" value="Glyco_hydro_beta-prop_sf"/>
</dbReference>